<evidence type="ECO:0000256" key="4">
    <source>
        <dbReference type="ARBA" id="ARBA00022801"/>
    </source>
</evidence>
<keyword evidence="4" id="KW-0378">Hydrolase</keyword>
<feature type="region of interest" description="Disordered" evidence="8">
    <location>
        <begin position="887"/>
        <end position="974"/>
    </location>
</feature>
<dbReference type="SUPFAM" id="SSF55486">
    <property type="entry name" value="Metalloproteases ('zincins'), catalytic domain"/>
    <property type="match status" value="1"/>
</dbReference>
<dbReference type="GeneID" id="25562972"/>
<feature type="chain" id="PRO_5005537214" evidence="10">
    <location>
        <begin position="26"/>
        <end position="974"/>
    </location>
</feature>
<evidence type="ECO:0000256" key="5">
    <source>
        <dbReference type="ARBA" id="ARBA00022833"/>
    </source>
</evidence>
<evidence type="ECO:0000256" key="9">
    <source>
        <dbReference type="SAM" id="Phobius"/>
    </source>
</evidence>
<keyword evidence="6 7" id="KW-0482">Metalloprotease</keyword>
<feature type="binding site" evidence="7">
    <location>
        <position position="227"/>
    </location>
    <ligand>
        <name>Zn(2+)</name>
        <dbReference type="ChEBI" id="CHEBI:29105"/>
        <note>catalytic</note>
    </ligand>
</feature>
<reference evidence="11 12" key="1">
    <citation type="submission" date="2010-05" db="EMBL/GenBank/DDBJ databases">
        <title>The Genome Sequence of Thecamonas trahens ATCC 50062.</title>
        <authorList>
            <consortium name="The Broad Institute Genome Sequencing Platform"/>
            <person name="Russ C."/>
            <person name="Cuomo C."/>
            <person name="Shea T."/>
            <person name="Young S.K."/>
            <person name="Zeng Q."/>
            <person name="Koehrsen M."/>
            <person name="Haas B."/>
            <person name="Borodovsky M."/>
            <person name="Guigo R."/>
            <person name="Alvarado L."/>
            <person name="Berlin A."/>
            <person name="Bochicchio J."/>
            <person name="Borenstein D."/>
            <person name="Chapman S."/>
            <person name="Chen Z."/>
            <person name="Freedman E."/>
            <person name="Gellesch M."/>
            <person name="Goldberg J."/>
            <person name="Griggs A."/>
            <person name="Gujja S."/>
            <person name="Heilman E."/>
            <person name="Heiman D."/>
            <person name="Hepburn T."/>
            <person name="Howarth C."/>
            <person name="Jen D."/>
            <person name="Larson L."/>
            <person name="Mehta T."/>
            <person name="Park D."/>
            <person name="Pearson M."/>
            <person name="Roberts A."/>
            <person name="Saif S."/>
            <person name="Shenoy N."/>
            <person name="Sisk P."/>
            <person name="Stolte C."/>
            <person name="Sykes S."/>
            <person name="Thomson T."/>
            <person name="Walk T."/>
            <person name="White J."/>
            <person name="Yandava C."/>
            <person name="Burger G."/>
            <person name="Gray M.W."/>
            <person name="Holland P.W.H."/>
            <person name="King N."/>
            <person name="Lang F.B.F."/>
            <person name="Roger A.J."/>
            <person name="Ruiz-Trillo I."/>
            <person name="Lander E."/>
            <person name="Nusbaum C."/>
        </authorList>
    </citation>
    <scope>NUCLEOTIDE SEQUENCE [LARGE SCALE GENOMIC DNA]</scope>
    <source>
        <strain evidence="11 12">ATCC 50062</strain>
    </source>
</reference>
<feature type="compositionally biased region" description="Pro residues" evidence="8">
    <location>
        <begin position="895"/>
        <end position="906"/>
    </location>
</feature>
<accession>A0A0L0D3W5</accession>
<feature type="transmembrane region" description="Helical" evidence="9">
    <location>
        <begin position="799"/>
        <end position="824"/>
    </location>
</feature>
<keyword evidence="9" id="KW-0812">Transmembrane</keyword>
<dbReference type="GO" id="GO:0006508">
    <property type="term" value="P:proteolysis"/>
    <property type="evidence" value="ECO:0007669"/>
    <property type="project" value="UniProtKB-KW"/>
</dbReference>
<evidence type="ECO:0000256" key="6">
    <source>
        <dbReference type="ARBA" id="ARBA00023049"/>
    </source>
</evidence>
<name>A0A0L0D3W5_THETB</name>
<dbReference type="GO" id="GO:0004222">
    <property type="term" value="F:metalloendopeptidase activity"/>
    <property type="evidence" value="ECO:0007669"/>
    <property type="project" value="InterPro"/>
</dbReference>
<feature type="signal peptide" evidence="10">
    <location>
        <begin position="1"/>
        <end position="25"/>
    </location>
</feature>
<evidence type="ECO:0000313" key="12">
    <source>
        <dbReference type="Proteomes" id="UP000054408"/>
    </source>
</evidence>
<keyword evidence="5 7" id="KW-0862">Zinc</keyword>
<dbReference type="eggNOG" id="KOG2556">
    <property type="taxonomic scope" value="Eukaryota"/>
</dbReference>
<keyword evidence="3 7" id="KW-0479">Metal-binding</keyword>
<proteinExistence type="inferred from homology"/>
<feature type="transmembrane region" description="Helical" evidence="9">
    <location>
        <begin position="754"/>
        <end position="779"/>
    </location>
</feature>
<feature type="transmembrane region" description="Helical" evidence="9">
    <location>
        <begin position="619"/>
        <end position="642"/>
    </location>
</feature>
<dbReference type="AlphaFoldDB" id="A0A0L0D3W5"/>
<dbReference type="Gene3D" id="2.10.55.10">
    <property type="entry name" value="Leishmanolysin domain 3"/>
    <property type="match status" value="1"/>
</dbReference>
<organism evidence="11 12">
    <name type="scientific">Thecamonas trahens ATCC 50062</name>
    <dbReference type="NCBI Taxonomy" id="461836"/>
    <lineage>
        <taxon>Eukaryota</taxon>
        <taxon>Apusozoa</taxon>
        <taxon>Apusomonadida</taxon>
        <taxon>Apusomonadidae</taxon>
        <taxon>Thecamonas</taxon>
    </lineage>
</organism>
<evidence type="ECO:0000256" key="1">
    <source>
        <dbReference type="ARBA" id="ARBA00005860"/>
    </source>
</evidence>
<comment type="cofactor">
    <cofactor evidence="7">
        <name>Zn(2+)</name>
        <dbReference type="ChEBI" id="CHEBI:29105"/>
    </cofactor>
    <text evidence="7">Binds 1 zinc ion per subunit.</text>
</comment>
<keyword evidence="2" id="KW-0645">Protease</keyword>
<sequence length="974" mass="101970">MCSVLHLSHLAIVLTVVLAIAAASAPPVQRTPATPALAADAAARPLVLHFVSDLPSSLPSFLAEALTDVADVIAASWRLHPSLTTAPLPVNTSALAGSRCGRLAANETSAFAAPLPSDASVVVLVAATSDLPPNRVALAAPCGFDPPAAALAPLALRNTLWREAMHVLAFYPAALDPITSWQLVAFRNRSVIVSPRVAAAAREHYDCQSLGGLELEDGGGNDVADLHWEARLVGRHALMAPTLYNASRSALWPALSAAPVQASASDAPVVSPFTIALLQDLGWYALAEGAPAPPLLAWGARRGCAFVAGDCSPNNRAWRTYLCVKPGSRRCAPAWDALGACDVVSFLDPLPPGYSHLPDPRRGGSDPLPDYCPLAVPLGESSCVTPTLEHARTASNHGERFSPSSRCLGSSIAQPGSSWPAHGAACYPMHCQRNGSFTILVVQIASVSIACQPYASISAPGFLGKAYCPSNYDIEWLCATLTLAREPWPQLAFIEPAVLPAAAETMLYVHGSGFGPSLAVWLSYTPPADAEPSVRAGLAAPFTVRCAELHVIAADLAFCLVPRLDNELGHDASLDVKIANAPADGFTYLAMVRYSHRSGLVSSQTRSESVMSGIGATSAAAPLLLGVYFVIAMLCITALALWRIRCSHWVWGGSGAHVWISSSVMEKVVHEHPLIGIYTVYSTDPFSTVSRTISLGASLNVGYMWSHLIHAMFSRHAGTWGVAIFALATGVPVMAGFQAILAQAIRMPPSGKSLVYVAGLAEMAAAGFAVVLFVLNVLFSSTPVLVESANLAPRAQNVFIVAMIVYAAWLLAAAPLIALVKFYILRDKTLYLGHSGNARDATVRPGITIVVPPPPQQEPAITGAAEALSNSSSSAALSNSLSLQVRVTPQQTNPPRLPPTQLPQPQPFRATPKDDSSSDSILSDPDVMIATPHAEASAAGVGTGRSPSSSSPSSSCSSILADMSSCSVCDVPEP</sequence>
<comment type="similarity">
    <text evidence="1">Belongs to the peptidase M8 family.</text>
</comment>
<keyword evidence="9" id="KW-1133">Transmembrane helix</keyword>
<gene>
    <name evidence="11" type="ORF">AMSG_03362</name>
</gene>
<dbReference type="OrthoDB" id="262619at2759"/>
<dbReference type="EMBL" id="GL349444">
    <property type="protein sequence ID" value="KNC46930.1"/>
    <property type="molecule type" value="Genomic_DNA"/>
</dbReference>
<evidence type="ECO:0000313" key="11">
    <source>
        <dbReference type="EMBL" id="KNC46930.1"/>
    </source>
</evidence>
<dbReference type="Gene3D" id="3.90.132.10">
    <property type="entry name" value="Leishmanolysin , domain 2"/>
    <property type="match status" value="1"/>
</dbReference>
<evidence type="ECO:0000256" key="8">
    <source>
        <dbReference type="SAM" id="MobiDB-lite"/>
    </source>
</evidence>
<dbReference type="Pfam" id="PF01457">
    <property type="entry name" value="Peptidase_M8"/>
    <property type="match status" value="2"/>
</dbReference>
<dbReference type="GO" id="GO:0007155">
    <property type="term" value="P:cell adhesion"/>
    <property type="evidence" value="ECO:0007669"/>
    <property type="project" value="InterPro"/>
</dbReference>
<dbReference type="PANTHER" id="PTHR10942">
    <property type="entry name" value="LEISHMANOLYSIN-LIKE PEPTIDASE"/>
    <property type="match status" value="1"/>
</dbReference>
<evidence type="ECO:0000256" key="2">
    <source>
        <dbReference type="ARBA" id="ARBA00022670"/>
    </source>
</evidence>
<dbReference type="STRING" id="461836.A0A0L0D3W5"/>
<dbReference type="InterPro" id="IPR001577">
    <property type="entry name" value="Peptidase_M8"/>
</dbReference>
<dbReference type="Proteomes" id="UP000054408">
    <property type="component" value="Unassembled WGS sequence"/>
</dbReference>
<protein>
    <submittedName>
        <fullName evidence="11">Phosphatidylinositol transfer protein CSR1</fullName>
    </submittedName>
</protein>
<keyword evidence="12" id="KW-1185">Reference proteome</keyword>
<evidence type="ECO:0000256" key="7">
    <source>
        <dbReference type="PIRSR" id="PIRSR601577-2"/>
    </source>
</evidence>
<dbReference type="GO" id="GO:0016020">
    <property type="term" value="C:membrane"/>
    <property type="evidence" value="ECO:0007669"/>
    <property type="project" value="InterPro"/>
</dbReference>
<feature type="compositionally biased region" description="Low complexity" evidence="8">
    <location>
        <begin position="946"/>
        <end position="958"/>
    </location>
</feature>
<keyword evidence="9" id="KW-0472">Membrane</keyword>
<keyword evidence="10" id="KW-0732">Signal</keyword>
<dbReference type="GO" id="GO:0005737">
    <property type="term" value="C:cytoplasm"/>
    <property type="evidence" value="ECO:0007669"/>
    <property type="project" value="TreeGrafter"/>
</dbReference>
<evidence type="ECO:0000256" key="10">
    <source>
        <dbReference type="SAM" id="SignalP"/>
    </source>
</evidence>
<dbReference type="RefSeq" id="XP_013760202.1">
    <property type="nucleotide sequence ID" value="XM_013904748.1"/>
</dbReference>
<dbReference type="GO" id="GO:0046872">
    <property type="term" value="F:metal ion binding"/>
    <property type="evidence" value="ECO:0007669"/>
    <property type="project" value="UniProtKB-KW"/>
</dbReference>
<evidence type="ECO:0000256" key="3">
    <source>
        <dbReference type="ARBA" id="ARBA00022723"/>
    </source>
</evidence>
<dbReference type="PANTHER" id="PTHR10942:SF0">
    <property type="entry name" value="LEISHMANOLYSIN-LIKE PEPTIDASE"/>
    <property type="match status" value="1"/>
</dbReference>
<feature type="transmembrane region" description="Helical" evidence="9">
    <location>
        <begin position="719"/>
        <end position="742"/>
    </location>
</feature>